<gene>
    <name evidence="2" type="ORF">CVLEPA_LOCUS7739</name>
</gene>
<dbReference type="InterPro" id="IPR040632">
    <property type="entry name" value="Sulfotransfer_4"/>
</dbReference>
<feature type="transmembrane region" description="Helical" evidence="1">
    <location>
        <begin position="227"/>
        <end position="246"/>
    </location>
</feature>
<keyword evidence="3" id="KW-1185">Reference proteome</keyword>
<protein>
    <recommendedName>
        <fullName evidence="4">Sulfotransferase family protein</fullName>
    </recommendedName>
</protein>
<evidence type="ECO:0008006" key="4">
    <source>
        <dbReference type="Google" id="ProtNLM"/>
    </source>
</evidence>
<keyword evidence="1" id="KW-1133">Transmembrane helix</keyword>
<comment type="caution">
    <text evidence="2">The sequence shown here is derived from an EMBL/GenBank/DDBJ whole genome shotgun (WGS) entry which is preliminary data.</text>
</comment>
<reference evidence="2 3" key="1">
    <citation type="submission" date="2024-02" db="EMBL/GenBank/DDBJ databases">
        <authorList>
            <person name="Daric V."/>
            <person name="Darras S."/>
        </authorList>
    </citation>
    <scope>NUCLEOTIDE SEQUENCE [LARGE SCALE GENOMIC DNA]</scope>
</reference>
<dbReference type="EMBL" id="CAWYQH010000046">
    <property type="protein sequence ID" value="CAK8677742.1"/>
    <property type="molecule type" value="Genomic_DNA"/>
</dbReference>
<sequence length="261" mass="30555">MKIIVAGYPKTGTKTMTEALEKLGYVVYDHYDHFYYHGKEWNKLLTTGGTTEDFKRMYKDVDVVVDSPCYYFWQEIHQAFPDAKIILGYRDEKSWYASLRNQIGVLQRNITYSLMQTLTLTGRRLFEFRKNYITVLYGYRPQRPWGLSKSNLMIERQNYRKHNAHVIMNAPQDKLLVYDVKDGWDPLCKFLNKEIPEEPFPHKNVGGGVVAEMMKTHPLFKQMKTELYISFALLVAFGAATSYFAFTKVNFSKITQKILSC</sequence>
<organism evidence="2 3">
    <name type="scientific">Clavelina lepadiformis</name>
    <name type="common">Light-bulb sea squirt</name>
    <name type="synonym">Ascidia lepadiformis</name>
    <dbReference type="NCBI Taxonomy" id="159417"/>
    <lineage>
        <taxon>Eukaryota</taxon>
        <taxon>Metazoa</taxon>
        <taxon>Chordata</taxon>
        <taxon>Tunicata</taxon>
        <taxon>Ascidiacea</taxon>
        <taxon>Aplousobranchia</taxon>
        <taxon>Clavelinidae</taxon>
        <taxon>Clavelina</taxon>
    </lineage>
</organism>
<proteinExistence type="predicted"/>
<dbReference type="Pfam" id="PF17784">
    <property type="entry name" value="Sulfotransfer_4"/>
    <property type="match status" value="1"/>
</dbReference>
<evidence type="ECO:0000313" key="3">
    <source>
        <dbReference type="Proteomes" id="UP001642483"/>
    </source>
</evidence>
<dbReference type="SUPFAM" id="SSF52540">
    <property type="entry name" value="P-loop containing nucleoside triphosphate hydrolases"/>
    <property type="match status" value="1"/>
</dbReference>
<keyword evidence="1" id="KW-0812">Transmembrane</keyword>
<dbReference type="InterPro" id="IPR027417">
    <property type="entry name" value="P-loop_NTPase"/>
</dbReference>
<keyword evidence="1" id="KW-0472">Membrane</keyword>
<name>A0ABP0FDH6_CLALP</name>
<accession>A0ABP0FDH6</accession>
<dbReference type="Proteomes" id="UP001642483">
    <property type="component" value="Unassembled WGS sequence"/>
</dbReference>
<dbReference type="PANTHER" id="PTHR36978:SF4">
    <property type="entry name" value="P-LOOP CONTAINING NUCLEOSIDE TRIPHOSPHATE HYDROLASE PROTEIN"/>
    <property type="match status" value="1"/>
</dbReference>
<evidence type="ECO:0000256" key="1">
    <source>
        <dbReference type="SAM" id="Phobius"/>
    </source>
</evidence>
<evidence type="ECO:0000313" key="2">
    <source>
        <dbReference type="EMBL" id="CAK8677742.1"/>
    </source>
</evidence>
<dbReference type="PANTHER" id="PTHR36978">
    <property type="entry name" value="P-LOOP CONTAINING NUCLEOTIDE TRIPHOSPHATE HYDROLASE"/>
    <property type="match status" value="1"/>
</dbReference>
<dbReference type="Gene3D" id="3.40.50.300">
    <property type="entry name" value="P-loop containing nucleotide triphosphate hydrolases"/>
    <property type="match status" value="1"/>
</dbReference>